<dbReference type="Proteomes" id="UP001501600">
    <property type="component" value="Unassembled WGS sequence"/>
</dbReference>
<proteinExistence type="predicted"/>
<dbReference type="InterPro" id="IPR019734">
    <property type="entry name" value="TPR_rpt"/>
</dbReference>
<dbReference type="SUPFAM" id="SSF52540">
    <property type="entry name" value="P-loop containing nucleoside triphosphate hydrolases"/>
    <property type="match status" value="1"/>
</dbReference>
<dbReference type="Gene3D" id="3.40.50.300">
    <property type="entry name" value="P-loop containing nucleotide triphosphate hydrolases"/>
    <property type="match status" value="1"/>
</dbReference>
<gene>
    <name evidence="3" type="ORF">GCM10025772_17900</name>
</gene>
<sequence length="537" mass="60505">MANQPMTPASLAHRVRTALDQRALAEAATLCRTLNQQAPAYAPGWQLASEIALTLGNTGNALALAQKAAQLAPEPAARLQVIRCLRALCRYQEGRSLALELGLLDDPQLGADRAWLLSELGCFDAAAEQYQHLVEHYPREATLHYSLATMLRYLGRLEEAETALDSAIELNPEDDEAWYLRSSLRKQQAGRHHIDALQLAITQRQRPCPALHYALAKEREDLGQHPLAFDALAVGAQQRRGQIHYRVEQDLAIMDTIAEQFGPISAPHTQPQGPTPIFVLGLPRSGSTLVERFLDAHSKCHGAGELNDFARLLSRHSQQQARAQGRSLRQPLELVHESTRLDWDALGQAYLDSLPPEAASAPYFVDKMPLNFLYVGLILRALPHARIVHVRRHPMAAGYAIYKQWFDRAYPFSYDLNEIGHYYCGYHRLMTHWQRCHPGQIHHLEYERLVDAPEPTVRELLAYCGLPWQEEVMAFHRNRTASTTASAAQVRQPLYQSARDLWRCYEAQLTPLAKVLRHAGLLDNEEVKPAYLPQVAE</sequence>
<accession>A0ABP9S4M7</accession>
<evidence type="ECO:0000256" key="1">
    <source>
        <dbReference type="ARBA" id="ARBA00022679"/>
    </source>
</evidence>
<evidence type="ECO:0000256" key="2">
    <source>
        <dbReference type="PROSITE-ProRule" id="PRU00339"/>
    </source>
</evidence>
<protein>
    <submittedName>
        <fullName evidence="3">Tetratricopeptide repeat-containing sulfotransferase family protein</fullName>
    </submittedName>
</protein>
<dbReference type="InterPro" id="IPR011990">
    <property type="entry name" value="TPR-like_helical_dom_sf"/>
</dbReference>
<dbReference type="InterPro" id="IPR026634">
    <property type="entry name" value="TPST-like"/>
</dbReference>
<dbReference type="Gene3D" id="1.25.40.10">
    <property type="entry name" value="Tetratricopeptide repeat domain"/>
    <property type="match status" value="2"/>
</dbReference>
<dbReference type="SUPFAM" id="SSF48452">
    <property type="entry name" value="TPR-like"/>
    <property type="match status" value="1"/>
</dbReference>
<dbReference type="PANTHER" id="PTHR12788">
    <property type="entry name" value="PROTEIN-TYROSINE SULFOTRANSFERASE 2"/>
    <property type="match status" value="1"/>
</dbReference>
<keyword evidence="2" id="KW-0802">TPR repeat</keyword>
<dbReference type="PANTHER" id="PTHR12788:SF10">
    <property type="entry name" value="PROTEIN-TYROSINE SULFOTRANSFERASE"/>
    <property type="match status" value="1"/>
</dbReference>
<feature type="repeat" description="TPR" evidence="2">
    <location>
        <begin position="141"/>
        <end position="174"/>
    </location>
</feature>
<reference evidence="4" key="1">
    <citation type="journal article" date="2019" name="Int. J. Syst. Evol. Microbiol.">
        <title>The Global Catalogue of Microorganisms (GCM) 10K type strain sequencing project: providing services to taxonomists for standard genome sequencing and annotation.</title>
        <authorList>
            <consortium name="The Broad Institute Genomics Platform"/>
            <consortium name="The Broad Institute Genome Sequencing Center for Infectious Disease"/>
            <person name="Wu L."/>
            <person name="Ma J."/>
        </authorList>
    </citation>
    <scope>NUCLEOTIDE SEQUENCE [LARGE SCALE GENOMIC DNA]</scope>
    <source>
        <strain evidence="4">JCM 18720</strain>
    </source>
</reference>
<keyword evidence="4" id="KW-1185">Reference proteome</keyword>
<organism evidence="3 4">
    <name type="scientific">Ferrimonas gelatinilytica</name>
    <dbReference type="NCBI Taxonomy" id="1255257"/>
    <lineage>
        <taxon>Bacteria</taxon>
        <taxon>Pseudomonadati</taxon>
        <taxon>Pseudomonadota</taxon>
        <taxon>Gammaproteobacteria</taxon>
        <taxon>Alteromonadales</taxon>
        <taxon>Ferrimonadaceae</taxon>
        <taxon>Ferrimonas</taxon>
    </lineage>
</organism>
<dbReference type="Pfam" id="PF13432">
    <property type="entry name" value="TPR_16"/>
    <property type="match status" value="1"/>
</dbReference>
<dbReference type="EMBL" id="BAABLF010000011">
    <property type="protein sequence ID" value="GAA5191352.1"/>
    <property type="molecule type" value="Genomic_DNA"/>
</dbReference>
<evidence type="ECO:0000313" key="4">
    <source>
        <dbReference type="Proteomes" id="UP001501600"/>
    </source>
</evidence>
<dbReference type="Pfam" id="PF13469">
    <property type="entry name" value="Sulfotransfer_3"/>
    <property type="match status" value="1"/>
</dbReference>
<dbReference type="InterPro" id="IPR027417">
    <property type="entry name" value="P-loop_NTPase"/>
</dbReference>
<dbReference type="RefSeq" id="WP_345316720.1">
    <property type="nucleotide sequence ID" value="NZ_BAABLF010000011.1"/>
</dbReference>
<keyword evidence="1" id="KW-0808">Transferase</keyword>
<dbReference type="PROSITE" id="PS50005">
    <property type="entry name" value="TPR"/>
    <property type="match status" value="1"/>
</dbReference>
<comment type="caution">
    <text evidence="3">The sequence shown here is derived from an EMBL/GenBank/DDBJ whole genome shotgun (WGS) entry which is preliminary data.</text>
</comment>
<evidence type="ECO:0000313" key="3">
    <source>
        <dbReference type="EMBL" id="GAA5191352.1"/>
    </source>
</evidence>
<dbReference type="SMART" id="SM00028">
    <property type="entry name" value="TPR"/>
    <property type="match status" value="3"/>
</dbReference>
<name>A0ABP9S4M7_9GAMM</name>